<dbReference type="OrthoDB" id="7743875at2"/>
<reference evidence="1 2" key="1">
    <citation type="submission" date="2018-09" db="EMBL/GenBank/DDBJ databases">
        <title>Draft genome sequence of Rhodopseudomonas palustris 2.1.18.</title>
        <authorList>
            <person name="Robertson S.L."/>
            <person name="Meyer T.E."/>
            <person name="Kyndt J.A."/>
        </authorList>
    </citation>
    <scope>NUCLEOTIDE SEQUENCE [LARGE SCALE GENOMIC DNA]</scope>
    <source>
        <strain evidence="1 2">2.1.18</strain>
    </source>
</reference>
<name>A0A418V488_RHOPL</name>
<dbReference type="AlphaFoldDB" id="A0A418V488"/>
<dbReference type="RefSeq" id="WP_119857312.1">
    <property type="nucleotide sequence ID" value="NZ_QYYD01000014.1"/>
</dbReference>
<comment type="caution">
    <text evidence="1">The sequence shown here is derived from an EMBL/GenBank/DDBJ whole genome shotgun (WGS) entry which is preliminary data.</text>
</comment>
<organism evidence="1 2">
    <name type="scientific">Rhodopseudomonas palustris</name>
    <dbReference type="NCBI Taxonomy" id="1076"/>
    <lineage>
        <taxon>Bacteria</taxon>
        <taxon>Pseudomonadati</taxon>
        <taxon>Pseudomonadota</taxon>
        <taxon>Alphaproteobacteria</taxon>
        <taxon>Hyphomicrobiales</taxon>
        <taxon>Nitrobacteraceae</taxon>
        <taxon>Rhodopseudomonas</taxon>
    </lineage>
</organism>
<gene>
    <name evidence="1" type="ORF">D4Q52_14655</name>
</gene>
<accession>A0A418V488</accession>
<protein>
    <submittedName>
        <fullName evidence="1">Uncharacterized protein</fullName>
    </submittedName>
</protein>
<dbReference type="Proteomes" id="UP000285523">
    <property type="component" value="Unassembled WGS sequence"/>
</dbReference>
<evidence type="ECO:0000313" key="2">
    <source>
        <dbReference type="Proteomes" id="UP000285523"/>
    </source>
</evidence>
<dbReference type="EMBL" id="QYYD01000014">
    <property type="protein sequence ID" value="RJF70867.1"/>
    <property type="molecule type" value="Genomic_DNA"/>
</dbReference>
<sequence>MFKVAADRIFSRDVTVLTPADGGHVKETLKVSFNYLDIDAVARFDLKTADGTTAFLKAIVRRLDDLTDVDDRPLPYSTELRDAVLRLGHVRQAIATAYFAAVNGDAQAGN</sequence>
<evidence type="ECO:0000313" key="1">
    <source>
        <dbReference type="EMBL" id="RJF70867.1"/>
    </source>
</evidence>
<proteinExistence type="predicted"/>